<dbReference type="PROSITE" id="PS51257">
    <property type="entry name" value="PROKAR_LIPOPROTEIN"/>
    <property type="match status" value="1"/>
</dbReference>
<comment type="caution">
    <text evidence="2">The sequence shown here is derived from an EMBL/GenBank/DDBJ whole genome shotgun (WGS) entry which is preliminary data.</text>
</comment>
<protein>
    <submittedName>
        <fullName evidence="2">Uncharacterized protein</fullName>
    </submittedName>
</protein>
<keyword evidence="1" id="KW-0812">Transmembrane</keyword>
<proteinExistence type="predicted"/>
<dbReference type="AlphaFoldDB" id="A0A1X1D493"/>
<sequence length="153" mass="16625">MRWQRRESVIQRAGEYLLIAIVILGACGLFSKGFLSSGHARSADGSVTVEYERFGRAQSNMNMTIHVAPHAGDRFTVTLGSGALNHLQIQTLQPQPLEAITEGNDLRLTFATHAANASHAVWLGLQAQSVGTVPVSVSVDGMQPVHFSQWIYP</sequence>
<keyword evidence="1" id="KW-1133">Transmembrane helix</keyword>
<dbReference type="Proteomes" id="UP000193104">
    <property type="component" value="Unassembled WGS sequence"/>
</dbReference>
<accession>A0A1X1D493</accession>
<feature type="transmembrane region" description="Helical" evidence="1">
    <location>
        <begin position="16"/>
        <end position="35"/>
    </location>
</feature>
<dbReference type="EMBL" id="MLFS01000048">
    <property type="protein sequence ID" value="ORM71464.1"/>
    <property type="molecule type" value="Genomic_DNA"/>
</dbReference>
<keyword evidence="1" id="KW-0472">Membrane</keyword>
<name>A0A1X1D493_9GAMM</name>
<evidence type="ECO:0000313" key="2">
    <source>
        <dbReference type="EMBL" id="ORM71464.1"/>
    </source>
</evidence>
<evidence type="ECO:0000313" key="3">
    <source>
        <dbReference type="Proteomes" id="UP000193104"/>
    </source>
</evidence>
<gene>
    <name evidence="2" type="ORF">HA48_15830</name>
</gene>
<dbReference type="STRING" id="1076551.HA48_15830"/>
<evidence type="ECO:0000256" key="1">
    <source>
        <dbReference type="SAM" id="Phobius"/>
    </source>
</evidence>
<organism evidence="2 3">
    <name type="scientific">Pantoea wallisii</name>
    <dbReference type="NCBI Taxonomy" id="1076551"/>
    <lineage>
        <taxon>Bacteria</taxon>
        <taxon>Pseudomonadati</taxon>
        <taxon>Pseudomonadota</taxon>
        <taxon>Gammaproteobacteria</taxon>
        <taxon>Enterobacterales</taxon>
        <taxon>Erwiniaceae</taxon>
        <taxon>Pantoea</taxon>
    </lineage>
</organism>
<reference evidence="2 3" key="1">
    <citation type="journal article" date="2017" name="Antonie Van Leeuwenhoek">
        <title>Phylogenomic resolution of the bacterial genus Pantoea and its relationship with Erwinia and Tatumella.</title>
        <authorList>
            <person name="Palmer M."/>
            <person name="Steenkamp E.T."/>
            <person name="Coetzee M.P."/>
            <person name="Chan W.Y."/>
            <person name="van Zyl E."/>
            <person name="De Maayer P."/>
            <person name="Coutinho T.A."/>
            <person name="Blom J."/>
            <person name="Smits T.H."/>
            <person name="Duffy B."/>
            <person name="Venter S.N."/>
        </authorList>
    </citation>
    <scope>NUCLEOTIDE SEQUENCE [LARGE SCALE GENOMIC DNA]</scope>
    <source>
        <strain evidence="2 3">LMG 26277</strain>
    </source>
</reference>
<keyword evidence="3" id="KW-1185">Reference proteome</keyword>